<sequence length="64" mass="7489">MSKYLVFGFRCHVIQERFPLFDSQKLRPESRKRELRRAYGNETSGALSNDLKSKYTLHTGVHST</sequence>
<evidence type="ECO:0000313" key="1">
    <source>
        <dbReference type="EMBL" id="GAU91569.1"/>
    </source>
</evidence>
<evidence type="ECO:0000313" key="2">
    <source>
        <dbReference type="Proteomes" id="UP000186922"/>
    </source>
</evidence>
<gene>
    <name evidence="1" type="primary">RvY_03797-1</name>
    <name evidence="1" type="synonym">RvY_03797.1</name>
    <name evidence="1" type="ORF">RvY_03797</name>
</gene>
<name>A0A1D1UPA9_RAMVA</name>
<organism evidence="1 2">
    <name type="scientific">Ramazzottius varieornatus</name>
    <name type="common">Water bear</name>
    <name type="synonym">Tardigrade</name>
    <dbReference type="NCBI Taxonomy" id="947166"/>
    <lineage>
        <taxon>Eukaryota</taxon>
        <taxon>Metazoa</taxon>
        <taxon>Ecdysozoa</taxon>
        <taxon>Tardigrada</taxon>
        <taxon>Eutardigrada</taxon>
        <taxon>Parachela</taxon>
        <taxon>Hypsibioidea</taxon>
        <taxon>Ramazzottiidae</taxon>
        <taxon>Ramazzottius</taxon>
    </lineage>
</organism>
<proteinExistence type="predicted"/>
<keyword evidence="2" id="KW-1185">Reference proteome</keyword>
<dbReference type="Proteomes" id="UP000186922">
    <property type="component" value="Unassembled WGS sequence"/>
</dbReference>
<dbReference type="EMBL" id="BDGG01000002">
    <property type="protein sequence ID" value="GAU91569.1"/>
    <property type="molecule type" value="Genomic_DNA"/>
</dbReference>
<accession>A0A1D1UPA9</accession>
<protein>
    <submittedName>
        <fullName evidence="1">Uncharacterized protein</fullName>
    </submittedName>
</protein>
<reference evidence="1 2" key="1">
    <citation type="journal article" date="2016" name="Nat. Commun.">
        <title>Extremotolerant tardigrade genome and improved radiotolerance of human cultured cells by tardigrade-unique protein.</title>
        <authorList>
            <person name="Hashimoto T."/>
            <person name="Horikawa D.D."/>
            <person name="Saito Y."/>
            <person name="Kuwahara H."/>
            <person name="Kozuka-Hata H."/>
            <person name="Shin-I T."/>
            <person name="Minakuchi Y."/>
            <person name="Ohishi K."/>
            <person name="Motoyama A."/>
            <person name="Aizu T."/>
            <person name="Enomoto A."/>
            <person name="Kondo K."/>
            <person name="Tanaka S."/>
            <person name="Hara Y."/>
            <person name="Koshikawa S."/>
            <person name="Sagara H."/>
            <person name="Miura T."/>
            <person name="Yokobori S."/>
            <person name="Miyagawa K."/>
            <person name="Suzuki Y."/>
            <person name="Kubo T."/>
            <person name="Oyama M."/>
            <person name="Kohara Y."/>
            <person name="Fujiyama A."/>
            <person name="Arakawa K."/>
            <person name="Katayama T."/>
            <person name="Toyoda A."/>
            <person name="Kunieda T."/>
        </authorList>
    </citation>
    <scope>NUCLEOTIDE SEQUENCE [LARGE SCALE GENOMIC DNA]</scope>
    <source>
        <strain evidence="1 2">YOKOZUNA-1</strain>
    </source>
</reference>
<comment type="caution">
    <text evidence="1">The sequence shown here is derived from an EMBL/GenBank/DDBJ whole genome shotgun (WGS) entry which is preliminary data.</text>
</comment>
<dbReference type="AlphaFoldDB" id="A0A1D1UPA9"/>